<dbReference type="Proteomes" id="UP000177481">
    <property type="component" value="Unassembled WGS sequence"/>
</dbReference>
<keyword evidence="2" id="KW-0472">Membrane</keyword>
<keyword evidence="2" id="KW-0812">Transmembrane</keyword>
<feature type="compositionally biased region" description="Low complexity" evidence="1">
    <location>
        <begin position="52"/>
        <end position="68"/>
    </location>
</feature>
<feature type="region of interest" description="Disordered" evidence="1">
    <location>
        <begin position="44"/>
        <end position="68"/>
    </location>
</feature>
<comment type="caution">
    <text evidence="3">The sequence shown here is derived from an EMBL/GenBank/DDBJ whole genome shotgun (WGS) entry which is preliminary data.</text>
</comment>
<evidence type="ECO:0000256" key="2">
    <source>
        <dbReference type="SAM" id="Phobius"/>
    </source>
</evidence>
<protein>
    <submittedName>
        <fullName evidence="3">Uncharacterized protein</fullName>
    </submittedName>
</protein>
<dbReference type="AlphaFoldDB" id="A0A1F5EAJ4"/>
<gene>
    <name evidence="3" type="ORF">A3A71_03965</name>
</gene>
<sequence length="211" mass="22875">MLLNDELPNHDHASTSLKTLLLVFALVLVGVLGYLVYQQNTAPDETSDSIVPKKTANTNPPETTKTPATTSITAADENLVACGDTAAYGFDLTFGAKWTGHKVKQILQADMDPQPGYAVVTCYFEMPTTSTEDTWVNADSTHDAKYASAFAVSVYTPAQWTLSQQEANIPTELGHNASYYWGWSQAQAIPDDLTAVYADSKNVVATFKIAD</sequence>
<reference evidence="3 4" key="1">
    <citation type="journal article" date="2016" name="Nat. Commun.">
        <title>Thousands of microbial genomes shed light on interconnected biogeochemical processes in an aquifer system.</title>
        <authorList>
            <person name="Anantharaman K."/>
            <person name="Brown C.T."/>
            <person name="Hug L.A."/>
            <person name="Sharon I."/>
            <person name="Castelle C.J."/>
            <person name="Probst A.J."/>
            <person name="Thomas B.C."/>
            <person name="Singh A."/>
            <person name="Wilkins M.J."/>
            <person name="Karaoz U."/>
            <person name="Brodie E.L."/>
            <person name="Williams K.H."/>
            <person name="Hubbard S.S."/>
            <person name="Banfield J.F."/>
        </authorList>
    </citation>
    <scope>NUCLEOTIDE SEQUENCE [LARGE SCALE GENOMIC DNA]</scope>
</reference>
<name>A0A1F5EAJ4_9BACT</name>
<feature type="transmembrane region" description="Helical" evidence="2">
    <location>
        <begin position="20"/>
        <end position="37"/>
    </location>
</feature>
<evidence type="ECO:0000313" key="4">
    <source>
        <dbReference type="Proteomes" id="UP000177481"/>
    </source>
</evidence>
<proteinExistence type="predicted"/>
<organism evidence="3 4">
    <name type="scientific">Candidatus Berkelbacteria bacterium RIFCSPLOWO2_01_FULL_50_28</name>
    <dbReference type="NCBI Taxonomy" id="1797471"/>
    <lineage>
        <taxon>Bacteria</taxon>
        <taxon>Candidatus Berkelbacteria</taxon>
    </lineage>
</organism>
<dbReference type="STRING" id="1797471.A3A71_03965"/>
<evidence type="ECO:0000256" key="1">
    <source>
        <dbReference type="SAM" id="MobiDB-lite"/>
    </source>
</evidence>
<dbReference type="EMBL" id="MEZX01000003">
    <property type="protein sequence ID" value="OGD64296.1"/>
    <property type="molecule type" value="Genomic_DNA"/>
</dbReference>
<evidence type="ECO:0000313" key="3">
    <source>
        <dbReference type="EMBL" id="OGD64296.1"/>
    </source>
</evidence>
<keyword evidence="2" id="KW-1133">Transmembrane helix</keyword>
<accession>A0A1F5EAJ4</accession>